<organism evidence="1 2">
    <name type="scientific">Prymnesium parvum</name>
    <name type="common">Toxic golden alga</name>
    <dbReference type="NCBI Taxonomy" id="97485"/>
    <lineage>
        <taxon>Eukaryota</taxon>
        <taxon>Haptista</taxon>
        <taxon>Haptophyta</taxon>
        <taxon>Prymnesiophyceae</taxon>
        <taxon>Prymnesiales</taxon>
        <taxon>Prymnesiaceae</taxon>
        <taxon>Prymnesium</taxon>
    </lineage>
</organism>
<name>A0AB34II77_PRYPA</name>
<dbReference type="EMBL" id="JBGBPQ010000025">
    <property type="protein sequence ID" value="KAL1499266.1"/>
    <property type="molecule type" value="Genomic_DNA"/>
</dbReference>
<dbReference type="SUPFAM" id="SSF54197">
    <property type="entry name" value="HIT-like"/>
    <property type="match status" value="1"/>
</dbReference>
<protein>
    <recommendedName>
        <fullName evidence="3">HIT domain-containing protein</fullName>
    </recommendedName>
</protein>
<dbReference type="Gene3D" id="3.30.428.10">
    <property type="entry name" value="HIT-like"/>
    <property type="match status" value="1"/>
</dbReference>
<proteinExistence type="predicted"/>
<reference evidence="1 2" key="1">
    <citation type="journal article" date="2024" name="Science">
        <title>Giant polyketide synthase enzymes in the biosynthesis of giant marine polyether toxins.</title>
        <authorList>
            <person name="Fallon T.R."/>
            <person name="Shende V.V."/>
            <person name="Wierzbicki I.H."/>
            <person name="Pendleton A.L."/>
            <person name="Watervoot N.F."/>
            <person name="Auber R.P."/>
            <person name="Gonzalez D.J."/>
            <person name="Wisecaver J.H."/>
            <person name="Moore B.S."/>
        </authorList>
    </citation>
    <scope>NUCLEOTIDE SEQUENCE [LARGE SCALE GENOMIC DNA]</scope>
    <source>
        <strain evidence="1 2">12B1</strain>
    </source>
</reference>
<evidence type="ECO:0000313" key="1">
    <source>
        <dbReference type="EMBL" id="KAL1499266.1"/>
    </source>
</evidence>
<evidence type="ECO:0000313" key="2">
    <source>
        <dbReference type="Proteomes" id="UP001515480"/>
    </source>
</evidence>
<keyword evidence="2" id="KW-1185">Reference proteome</keyword>
<comment type="caution">
    <text evidence="1">The sequence shown here is derived from an EMBL/GenBank/DDBJ whole genome shotgun (WGS) entry which is preliminary data.</text>
</comment>
<dbReference type="InterPro" id="IPR036265">
    <property type="entry name" value="HIT-like_sf"/>
</dbReference>
<sequence length="165" mass="17998">MACSQCSTAAGLRGRVLWEDGLWLVVHKRPPCGVVGHLLLLSKRHFQGPAHFTDEEASTVGLTLRRCERVLQEVTRCERVYTAALGSSAAPHFHAHMMPVYHPGEGIGVPAEVISGTPFDVFLQEKLAKEGKLEANPSLCDQVSESFALAMNSTDGTTELTRRSQ</sequence>
<gene>
    <name evidence="1" type="ORF">AB1Y20_011476</name>
</gene>
<evidence type="ECO:0008006" key="3">
    <source>
        <dbReference type="Google" id="ProtNLM"/>
    </source>
</evidence>
<dbReference type="Proteomes" id="UP001515480">
    <property type="component" value="Unassembled WGS sequence"/>
</dbReference>
<dbReference type="AlphaFoldDB" id="A0AB34II77"/>
<accession>A0AB34II77</accession>